<evidence type="ECO:0000313" key="2">
    <source>
        <dbReference type="EMBL" id="SKA25858.1"/>
    </source>
</evidence>
<feature type="compositionally biased region" description="Low complexity" evidence="1">
    <location>
        <begin position="107"/>
        <end position="120"/>
    </location>
</feature>
<feature type="region of interest" description="Disordered" evidence="1">
    <location>
        <begin position="14"/>
        <end position="236"/>
    </location>
</feature>
<feature type="compositionally biased region" description="Low complexity" evidence="1">
    <location>
        <begin position="182"/>
        <end position="192"/>
    </location>
</feature>
<feature type="compositionally biased region" description="Basic residues" evidence="1">
    <location>
        <begin position="158"/>
        <end position="168"/>
    </location>
</feature>
<gene>
    <name evidence="2" type="ORF">SAMN02745673_03355</name>
</gene>
<proteinExistence type="predicted"/>
<dbReference type="STRING" id="1122192.SAMN02745673_03355"/>
<keyword evidence="3" id="KW-1185">Reference proteome</keyword>
<evidence type="ECO:0000313" key="3">
    <source>
        <dbReference type="Proteomes" id="UP000190637"/>
    </source>
</evidence>
<feature type="compositionally biased region" description="Basic and acidic residues" evidence="1">
    <location>
        <begin position="169"/>
        <end position="180"/>
    </location>
</feature>
<protein>
    <submittedName>
        <fullName evidence="2">Uncharacterized protein</fullName>
    </submittedName>
</protein>
<dbReference type="EMBL" id="FUWS01000009">
    <property type="protein sequence ID" value="SKA25858.1"/>
    <property type="molecule type" value="Genomic_DNA"/>
</dbReference>
<evidence type="ECO:0000256" key="1">
    <source>
        <dbReference type="SAM" id="MobiDB-lite"/>
    </source>
</evidence>
<accession>A0A1T4SDA6</accession>
<feature type="compositionally biased region" description="Low complexity" evidence="1">
    <location>
        <begin position="61"/>
        <end position="76"/>
    </location>
</feature>
<dbReference type="Proteomes" id="UP000190637">
    <property type="component" value="Unassembled WGS sequence"/>
</dbReference>
<dbReference type="AlphaFoldDB" id="A0A1T4SDA6"/>
<organism evidence="2 3">
    <name type="scientific">Marinactinospora thermotolerans DSM 45154</name>
    <dbReference type="NCBI Taxonomy" id="1122192"/>
    <lineage>
        <taxon>Bacteria</taxon>
        <taxon>Bacillati</taxon>
        <taxon>Actinomycetota</taxon>
        <taxon>Actinomycetes</taxon>
        <taxon>Streptosporangiales</taxon>
        <taxon>Nocardiopsidaceae</taxon>
        <taxon>Marinactinospora</taxon>
    </lineage>
</organism>
<reference evidence="2 3" key="1">
    <citation type="submission" date="2017-02" db="EMBL/GenBank/DDBJ databases">
        <authorList>
            <person name="Peterson S.W."/>
        </authorList>
    </citation>
    <scope>NUCLEOTIDE SEQUENCE [LARGE SCALE GENOMIC DNA]</scope>
    <source>
        <strain evidence="2 3">DSM 45154</strain>
    </source>
</reference>
<sequence>MRWELTSQVTGVIGNIRRRGAPRGHDRHAVAPSPPRPWPSRVLYRRNAPLSPEVAARTRWRPAPRQGRPPRAAAMARARRRPPGRPRLPPRGSGPKAARARRRRAGRGAAARPGRCAGRAEALHGDRAGPSPASDARGAPRTALFWRPGTGCPVRPGPSRRRLARAAPHRPENVHGDRLPRSRGSAPATTAAGRGGPGYRSGRISLPRGTPVRRSRRCPRTASPLETAGMVLRPLP</sequence>
<name>A0A1T4SDA6_9ACTN</name>